<dbReference type="EMBL" id="JBBUTG010000026">
    <property type="protein sequence ID" value="MEK8034182.1"/>
    <property type="molecule type" value="Genomic_DNA"/>
</dbReference>
<comment type="caution">
    <text evidence="2">The sequence shown here is derived from an EMBL/GenBank/DDBJ whole genome shotgun (WGS) entry which is preliminary data.</text>
</comment>
<name>A0ABU9BW31_9BURK</name>
<reference evidence="2 3" key="1">
    <citation type="submission" date="2024-04" db="EMBL/GenBank/DDBJ databases">
        <title>Novel species of the genus Ideonella isolated from streams.</title>
        <authorList>
            <person name="Lu H."/>
        </authorList>
    </citation>
    <scope>NUCLEOTIDE SEQUENCE [LARGE SCALE GENOMIC DNA]</scope>
    <source>
        <strain evidence="2 3">DXS29W</strain>
    </source>
</reference>
<accession>A0ABU9BW31</accession>
<feature type="chain" id="PRO_5045373735" evidence="1">
    <location>
        <begin position="27"/>
        <end position="48"/>
    </location>
</feature>
<evidence type="ECO:0000256" key="1">
    <source>
        <dbReference type="SAM" id="SignalP"/>
    </source>
</evidence>
<keyword evidence="1" id="KW-0732">Signal</keyword>
<evidence type="ECO:0000313" key="3">
    <source>
        <dbReference type="Proteomes" id="UP001371218"/>
    </source>
</evidence>
<protein>
    <submittedName>
        <fullName evidence="2">Uncharacterized protein</fullName>
    </submittedName>
</protein>
<evidence type="ECO:0000313" key="2">
    <source>
        <dbReference type="EMBL" id="MEK8034182.1"/>
    </source>
</evidence>
<keyword evidence="3" id="KW-1185">Reference proteome</keyword>
<dbReference type="RefSeq" id="WP_341428610.1">
    <property type="nucleotide sequence ID" value="NZ_JBBUTG010000026.1"/>
</dbReference>
<gene>
    <name evidence="2" type="ORF">AACH06_25430</name>
</gene>
<dbReference type="Proteomes" id="UP001371218">
    <property type="component" value="Unassembled WGS sequence"/>
</dbReference>
<organism evidence="2 3">
    <name type="scientific">Ideonella lacteola</name>
    <dbReference type="NCBI Taxonomy" id="2984193"/>
    <lineage>
        <taxon>Bacteria</taxon>
        <taxon>Pseudomonadati</taxon>
        <taxon>Pseudomonadota</taxon>
        <taxon>Betaproteobacteria</taxon>
        <taxon>Burkholderiales</taxon>
        <taxon>Sphaerotilaceae</taxon>
        <taxon>Ideonella</taxon>
    </lineage>
</organism>
<proteinExistence type="predicted"/>
<sequence>MKRTKAVWMVVAVLGAWFGAASVSVAAPAPVTQAPVGSTDTGGNGYDG</sequence>
<feature type="signal peptide" evidence="1">
    <location>
        <begin position="1"/>
        <end position="26"/>
    </location>
</feature>